<reference evidence="2" key="2">
    <citation type="submission" date="2015-07" db="EMBL/GenBank/DDBJ databases">
        <title>Plasmids, circular viruses and viroids from rat gut.</title>
        <authorList>
            <person name="Jorgensen T.J."/>
            <person name="Hansen M.A."/>
            <person name="Xu Z."/>
            <person name="Tabak M.A."/>
            <person name="Sorensen S.J."/>
            <person name="Hansen L.H."/>
        </authorList>
    </citation>
    <scope>NUCLEOTIDE SEQUENCE</scope>
    <source>
        <strain evidence="2">RGRH0554</strain>
    </source>
</reference>
<dbReference type="EMBL" id="LN853187">
    <property type="protein sequence ID" value="CRY95227.1"/>
    <property type="molecule type" value="Genomic_DNA"/>
</dbReference>
<evidence type="ECO:0000256" key="1">
    <source>
        <dbReference type="SAM" id="MobiDB-lite"/>
    </source>
</evidence>
<feature type="region of interest" description="Disordered" evidence="1">
    <location>
        <begin position="120"/>
        <end position="144"/>
    </location>
</feature>
<sequence length="144" mass="14782">MNKKCLTLIFTLTLTGALLMGCAAPMQASAAPAQMEELQQTASEVSPLVLTDAESRSVAAPAAAATQRCPVCGSDACTGTNCTGVNTACREQKAACTGCGSYDCDGGQLCAGRDTQCNPGEHAAHHQTRRNAGHNSGHHSHHGE</sequence>
<protein>
    <submittedName>
        <fullName evidence="2">Uncharacterized protein</fullName>
    </submittedName>
</protein>
<feature type="compositionally biased region" description="Basic residues" evidence="1">
    <location>
        <begin position="125"/>
        <end position="144"/>
    </location>
</feature>
<organism evidence="2">
    <name type="scientific">uncultured prokaryote</name>
    <dbReference type="NCBI Taxonomy" id="198431"/>
    <lineage>
        <taxon>unclassified sequences</taxon>
        <taxon>environmental samples</taxon>
    </lineage>
</organism>
<evidence type="ECO:0000313" key="2">
    <source>
        <dbReference type="EMBL" id="CRY95227.1"/>
    </source>
</evidence>
<dbReference type="PROSITE" id="PS51257">
    <property type="entry name" value="PROKAR_LIPOPROTEIN"/>
    <property type="match status" value="1"/>
</dbReference>
<name>A0A0H5QH11_9ZZZZ</name>
<accession>A0A0H5QH11</accession>
<dbReference type="AlphaFoldDB" id="A0A0H5QH11"/>
<reference evidence="2" key="1">
    <citation type="submission" date="2015-06" db="EMBL/GenBank/DDBJ databases">
        <authorList>
            <person name="Joergensen T."/>
        </authorList>
    </citation>
    <scope>NUCLEOTIDE SEQUENCE</scope>
    <source>
        <strain evidence="2">RGRH0554</strain>
    </source>
</reference>
<proteinExistence type="predicted"/>